<dbReference type="InterPro" id="IPR004147">
    <property type="entry name" value="ABC1_dom"/>
</dbReference>
<feature type="domain" description="ABC1 atypical kinase-like" evidence="2">
    <location>
        <begin position="192"/>
        <end position="432"/>
    </location>
</feature>
<dbReference type="EMBL" id="JBGBPQ010000003">
    <property type="protein sequence ID" value="KAL1526771.1"/>
    <property type="molecule type" value="Genomic_DNA"/>
</dbReference>
<dbReference type="Proteomes" id="UP001515480">
    <property type="component" value="Unassembled WGS sequence"/>
</dbReference>
<dbReference type="InterPro" id="IPR011009">
    <property type="entry name" value="Kinase-like_dom_sf"/>
</dbReference>
<comment type="similarity">
    <text evidence="1">Belongs to the protein kinase superfamily. ADCK protein kinase family.</text>
</comment>
<keyword evidence="4" id="KW-1185">Reference proteome</keyword>
<dbReference type="PANTHER" id="PTHR10566">
    <property type="entry name" value="CHAPERONE-ACTIVITY OF BC1 COMPLEX CABC1 -RELATED"/>
    <property type="match status" value="1"/>
</dbReference>
<proteinExistence type="inferred from homology"/>
<protein>
    <recommendedName>
        <fullName evidence="2">ABC1 atypical kinase-like domain-containing protein</fullName>
    </recommendedName>
</protein>
<evidence type="ECO:0000256" key="1">
    <source>
        <dbReference type="ARBA" id="ARBA00009670"/>
    </source>
</evidence>
<dbReference type="Pfam" id="PF03109">
    <property type="entry name" value="ABC1"/>
    <property type="match status" value="1"/>
</dbReference>
<dbReference type="SUPFAM" id="SSF56112">
    <property type="entry name" value="Protein kinase-like (PK-like)"/>
    <property type="match status" value="1"/>
</dbReference>
<dbReference type="CDD" id="cd05121">
    <property type="entry name" value="ABC1_ADCK3-like"/>
    <property type="match status" value="1"/>
</dbReference>
<dbReference type="InterPro" id="IPR050154">
    <property type="entry name" value="UbiB_kinase"/>
</dbReference>
<gene>
    <name evidence="3" type="ORF">AB1Y20_015467</name>
</gene>
<dbReference type="AlphaFoldDB" id="A0AB34K1K6"/>
<evidence type="ECO:0000313" key="4">
    <source>
        <dbReference type="Proteomes" id="UP001515480"/>
    </source>
</evidence>
<comment type="caution">
    <text evidence="3">The sequence shown here is derived from an EMBL/GenBank/DDBJ whole genome shotgun (WGS) entry which is preliminary data.</text>
</comment>
<name>A0AB34K1K6_PRYPA</name>
<organism evidence="3 4">
    <name type="scientific">Prymnesium parvum</name>
    <name type="common">Toxic golden alga</name>
    <dbReference type="NCBI Taxonomy" id="97485"/>
    <lineage>
        <taxon>Eukaryota</taxon>
        <taxon>Haptista</taxon>
        <taxon>Haptophyta</taxon>
        <taxon>Prymnesiophyceae</taxon>
        <taxon>Prymnesiales</taxon>
        <taxon>Prymnesiaceae</taxon>
        <taxon>Prymnesium</taxon>
    </lineage>
</organism>
<dbReference type="PANTHER" id="PTHR10566:SF113">
    <property type="entry name" value="PROTEIN ACTIVITY OF BC1 COMPLEX KINASE 7, CHLOROPLASTIC"/>
    <property type="match status" value="1"/>
</dbReference>
<sequence>MASVSSSRKYRYPASSMAFGHWMWVVGACASYTHNPRLHPTFSRSSANAVAMRGATHESIDWQLHTATTSHSQHAAHAHTRPSDARGAVDEVVGAVTEPSSRLSVRKLLRYTRRTLLIWSCVIRQLCKVILLRRKFAGQPESKELVAARRALASELCSTLILLGPTFIKIGQLLSTRVDVLPREVIEELSSLQNDVPGFPAKRAKAIIKKELGKPVSELFLTFDSKPLAAASLAQVHRATLLTGEEVVVKVQRENLRELFDVDLFNIRLVAMLADRLDPQTEATTANWKGIADTSGEVLYREIDFTNERLACEEFSRNFAKDPNIKVPGTLPELCSSRVLTMEYCPGVKISDIDALKQQGFDPIRISELLTTSYLEQICRHGFFHCDPHPGNLAVDAGHPQGRLVYYDFGMMERVEPEVKKGFVDLVFAIYENLPREACDALEQMGVLRPGIDRFSIERIATDFLNIFQSTISSENNKWENQMTPEEKKASRRARRQRLGADLFATQAERPFLFPPKFTFVFRAFSTIDGIGKSLNPGRYDLTRISQPYLRELIDLRDGSATKTALFELGRRLGLRPVDIKQVVTQPRQVAQVASTIRRLEDGSLKLRVRSQELERTMERVELRQKMIGAGLGSALLFHIGRSMGGYAQAALTLAAARLALQFRSAWAGMEKLETQRLRFANQGSGAYEENNLF</sequence>
<evidence type="ECO:0000259" key="2">
    <source>
        <dbReference type="Pfam" id="PF03109"/>
    </source>
</evidence>
<evidence type="ECO:0000313" key="3">
    <source>
        <dbReference type="EMBL" id="KAL1526771.1"/>
    </source>
</evidence>
<accession>A0AB34K1K6</accession>
<reference evidence="3 4" key="1">
    <citation type="journal article" date="2024" name="Science">
        <title>Giant polyketide synthase enzymes in the biosynthesis of giant marine polyether toxins.</title>
        <authorList>
            <person name="Fallon T.R."/>
            <person name="Shende V.V."/>
            <person name="Wierzbicki I.H."/>
            <person name="Pendleton A.L."/>
            <person name="Watervoot N.F."/>
            <person name="Auber R.P."/>
            <person name="Gonzalez D.J."/>
            <person name="Wisecaver J.H."/>
            <person name="Moore B.S."/>
        </authorList>
    </citation>
    <scope>NUCLEOTIDE SEQUENCE [LARGE SCALE GENOMIC DNA]</scope>
    <source>
        <strain evidence="3 4">12B1</strain>
    </source>
</reference>